<dbReference type="Pfam" id="PF01609">
    <property type="entry name" value="DDE_Tnp_1"/>
    <property type="match status" value="1"/>
</dbReference>
<dbReference type="PANTHER" id="PTHR37529">
    <property type="entry name" value="TRANSPOSASE INSG FOR INSERTION SEQUENCE ELEMENT IS4-RELATED"/>
    <property type="match status" value="1"/>
</dbReference>
<protein>
    <submittedName>
        <fullName evidence="3">Transposase</fullName>
    </submittedName>
</protein>
<gene>
    <name evidence="3" type="ORF">Aple_073970</name>
</gene>
<dbReference type="Pfam" id="PF13006">
    <property type="entry name" value="Nterm_IS4"/>
    <property type="match status" value="1"/>
</dbReference>
<name>A0A5M3Y1A1_9ACTN</name>
<dbReference type="InterPro" id="IPR012337">
    <property type="entry name" value="RNaseH-like_sf"/>
</dbReference>
<feature type="domain" description="Transposase IS4 N-terminal" evidence="2">
    <location>
        <begin position="18"/>
        <end position="117"/>
    </location>
</feature>
<dbReference type="GO" id="GO:0006313">
    <property type="term" value="P:DNA transposition"/>
    <property type="evidence" value="ECO:0007669"/>
    <property type="project" value="InterPro"/>
</dbReference>
<dbReference type="InterPro" id="IPR024473">
    <property type="entry name" value="Transposases_IS4_N"/>
</dbReference>
<keyword evidence="4" id="KW-1185">Reference proteome</keyword>
<dbReference type="EMBL" id="BLAF01000052">
    <property type="protein sequence ID" value="GES24498.1"/>
    <property type="molecule type" value="Genomic_DNA"/>
</dbReference>
<accession>A0A5M3Y1A1</accession>
<dbReference type="InterPro" id="IPR002559">
    <property type="entry name" value="Transposase_11"/>
</dbReference>
<proteinExistence type="predicted"/>
<comment type="caution">
    <text evidence="3">The sequence shown here is derived from an EMBL/GenBank/DDBJ whole genome shotgun (WGS) entry which is preliminary data.</text>
</comment>
<dbReference type="SUPFAM" id="SSF53098">
    <property type="entry name" value="Ribonuclease H-like"/>
    <property type="match status" value="1"/>
</dbReference>
<evidence type="ECO:0000313" key="4">
    <source>
        <dbReference type="Proteomes" id="UP000377595"/>
    </source>
</evidence>
<evidence type="ECO:0000259" key="2">
    <source>
        <dbReference type="Pfam" id="PF13006"/>
    </source>
</evidence>
<dbReference type="InterPro" id="IPR047952">
    <property type="entry name" value="Transpos_IS4"/>
</dbReference>
<sequence length="425" mass="46626">MIVMETGEQSLRRLADAVSLGVLARWVPRDEIDTAVTVTGKKARRKDGKLPPHVMVYFTMAMALFADEDYEQVLARLTETLASWPDCWDTAWEAPGSGGITQARQRLGSEPMRQLFTQVAVPVADMLTPGAFLGTWRLVAIDGMEWDVPDSNENAEVFGYAGSGDKRSAFPKVRVVALSECGSHAYLAAAIGGVGTGKGSGEQSLARRLWSELDEDMLLIADRGFYSFGDWRQAAATGAQLLWRVKADLRLPILEKLPDGSYLSVLVNPDIQGRGREALVEAARTGNDLDSDQAALVRVVEYTIPNRKPGDGKGEGELICLITTIVDLRDGPAATLAEIYHQRWEHETGNDQLKTHLRGPGRVLRSKKPDLVLAELYGYLLTHYALSALICEAATEAQIDPDRVKFTRTVRKVRSRADGTADFSP</sequence>
<organism evidence="3 4">
    <name type="scientific">Acrocarpospora pleiomorpha</name>
    <dbReference type="NCBI Taxonomy" id="90975"/>
    <lineage>
        <taxon>Bacteria</taxon>
        <taxon>Bacillati</taxon>
        <taxon>Actinomycetota</taxon>
        <taxon>Actinomycetes</taxon>
        <taxon>Streptosporangiales</taxon>
        <taxon>Streptosporangiaceae</taxon>
        <taxon>Acrocarpospora</taxon>
    </lineage>
</organism>
<dbReference type="AlphaFoldDB" id="A0A5M3Y1A1"/>
<dbReference type="GO" id="GO:0004803">
    <property type="term" value="F:transposase activity"/>
    <property type="evidence" value="ECO:0007669"/>
    <property type="project" value="InterPro"/>
</dbReference>
<reference evidence="3 4" key="1">
    <citation type="submission" date="2019-10" db="EMBL/GenBank/DDBJ databases">
        <title>Whole genome shotgun sequence of Acrocarpospora pleiomorpha NBRC 16267.</title>
        <authorList>
            <person name="Ichikawa N."/>
            <person name="Kimura A."/>
            <person name="Kitahashi Y."/>
            <person name="Komaki H."/>
            <person name="Oguchi A."/>
        </authorList>
    </citation>
    <scope>NUCLEOTIDE SEQUENCE [LARGE SCALE GENOMIC DNA]</scope>
    <source>
        <strain evidence="3 4">NBRC 16267</strain>
    </source>
</reference>
<dbReference type="Proteomes" id="UP000377595">
    <property type="component" value="Unassembled WGS sequence"/>
</dbReference>
<dbReference type="PANTHER" id="PTHR37529:SF1">
    <property type="entry name" value="TRANSPOSASE INSG FOR INSERTION SEQUENCE ELEMENT IS4-RELATED"/>
    <property type="match status" value="1"/>
</dbReference>
<dbReference type="GO" id="GO:0003677">
    <property type="term" value="F:DNA binding"/>
    <property type="evidence" value="ECO:0007669"/>
    <property type="project" value="InterPro"/>
</dbReference>
<feature type="domain" description="Transposase IS4-like" evidence="1">
    <location>
        <begin position="138"/>
        <end position="382"/>
    </location>
</feature>
<evidence type="ECO:0000259" key="1">
    <source>
        <dbReference type="Pfam" id="PF01609"/>
    </source>
</evidence>
<dbReference type="NCBIfam" id="NF033592">
    <property type="entry name" value="transpos_IS4_1"/>
    <property type="match status" value="1"/>
</dbReference>
<evidence type="ECO:0000313" key="3">
    <source>
        <dbReference type="EMBL" id="GES24498.1"/>
    </source>
</evidence>